<dbReference type="GO" id="GO:0010008">
    <property type="term" value="C:endosome membrane"/>
    <property type="evidence" value="ECO:0007669"/>
    <property type="project" value="UniProtKB-SubCell"/>
</dbReference>
<dbReference type="EMBL" id="CM031814">
    <property type="protein sequence ID" value="KAG6651903.1"/>
    <property type="molecule type" value="Genomic_DNA"/>
</dbReference>
<dbReference type="GO" id="GO:0005802">
    <property type="term" value="C:trans-Golgi network"/>
    <property type="evidence" value="ECO:0007669"/>
    <property type="project" value="TreeGrafter"/>
</dbReference>
<feature type="signal peptide" evidence="10">
    <location>
        <begin position="1"/>
        <end position="23"/>
    </location>
</feature>
<dbReference type="EMBL" id="CM031830">
    <property type="protein sequence ID" value="KAG6709695.1"/>
    <property type="molecule type" value="Genomic_DNA"/>
</dbReference>
<evidence type="ECO:0000256" key="1">
    <source>
        <dbReference type="ARBA" id="ARBA00004337"/>
    </source>
</evidence>
<keyword evidence="9 10" id="KW-0472">Membrane</keyword>
<feature type="transmembrane region" description="Helical" evidence="10">
    <location>
        <begin position="478"/>
        <end position="504"/>
    </location>
</feature>
<dbReference type="PANTHER" id="PTHR10766">
    <property type="entry name" value="TRANSMEMBRANE 9 SUPERFAMILY PROTEIN"/>
    <property type="match status" value="1"/>
</dbReference>
<evidence type="ECO:0000313" key="13">
    <source>
        <dbReference type="Proteomes" id="UP000811609"/>
    </source>
</evidence>
<evidence type="ECO:0000256" key="10">
    <source>
        <dbReference type="RuleBase" id="RU363079"/>
    </source>
</evidence>
<gene>
    <name evidence="11" type="ORF">CIPAW_06G145700</name>
    <name evidence="12" type="ORF">I3842_06G146100</name>
</gene>
<feature type="transmembrane region" description="Helical" evidence="10">
    <location>
        <begin position="219"/>
        <end position="241"/>
    </location>
</feature>
<dbReference type="PANTHER" id="PTHR10766:SF41">
    <property type="entry name" value="TRANSMEMBRANE 9 SUPERFAMILY MEMBER 3"/>
    <property type="match status" value="1"/>
</dbReference>
<sequence length="586" mass="66795">MSSTVRSFSLVTFLFLLLSSSFASESDHKYQQDDPVTLWVNKVGPYNNPQETYNYYSLPFCRPPGSAAHKWGGLGEVLGGNELIDSQIQIKFGKNVEKAVICSLDLDEAKVKHFKDAIENNYWLEFFVDDLPLWGFVGTMHADKNGEKHALFTHKKIVIQYNKDQIIHVNLTQEIPKPLVVGKKLDMTYSVKWSLTNVTFARRFDVYLDYPFFEHQIHWFSIFNSFMMVIFLTGLVSMILMRTLRNDYAKYAREDDDLETLERDVSEESGWKLVHGDVFRPPRNLVLLSAVVGTGAQLALLVLLVILLAIVGMLYVGRGAIVTTFIVCYALTSFISGYVSGGMYSRHGGKTWIKSMILTASLFPFMCFGIGFILNTIAIFYGSLAAIPFGTMVVVFVIWAFISFPLALLGTVVGRNWSGAPNNPCRVKTIPRPIPEKKWYLTPSVVSMMGGLLPFGSIFIEMYFVFTSFWNYKVYYVYGFMLLVFLILIIVTVCVTIVGTYFLLNAENYHWQWTSFFSAASTAVYVYLYSVYYYYVKTKMFGFFQTSFYFGYTLMFCLGLGILCGAVGYLGSNLFVRRIYRNIKCD</sequence>
<feature type="transmembrane region" description="Helical" evidence="10">
    <location>
        <begin position="516"/>
        <end position="536"/>
    </location>
</feature>
<feature type="chain" id="PRO_5035961885" description="Transmembrane 9 superfamily member" evidence="10">
    <location>
        <begin position="24"/>
        <end position="586"/>
    </location>
</feature>
<evidence type="ECO:0000256" key="9">
    <source>
        <dbReference type="ARBA" id="ARBA00023136"/>
    </source>
</evidence>
<evidence type="ECO:0000256" key="6">
    <source>
        <dbReference type="ARBA" id="ARBA00022753"/>
    </source>
</evidence>
<evidence type="ECO:0000256" key="5">
    <source>
        <dbReference type="ARBA" id="ARBA00022729"/>
    </source>
</evidence>
<feature type="transmembrane region" description="Helical" evidence="10">
    <location>
        <begin position="285"/>
        <end position="315"/>
    </location>
</feature>
<reference evidence="12" key="2">
    <citation type="submission" date="2021-01" db="EMBL/GenBank/DDBJ databases">
        <authorList>
            <person name="Lovell J.T."/>
            <person name="Bentley N."/>
            <person name="Bhattarai G."/>
            <person name="Jenkins J.W."/>
            <person name="Sreedasyam A."/>
            <person name="Alarcon Y."/>
            <person name="Bock C."/>
            <person name="Boston L."/>
            <person name="Carlson J."/>
            <person name="Cervantes K."/>
            <person name="Clermont K."/>
            <person name="Krom N."/>
            <person name="Kubenka K."/>
            <person name="Mamidi S."/>
            <person name="Mattison C."/>
            <person name="Monteros M."/>
            <person name="Pisani C."/>
            <person name="Plott C."/>
            <person name="Rajasekar S."/>
            <person name="Rhein H.S."/>
            <person name="Rohla C."/>
            <person name="Song M."/>
            <person name="Hilaire R.S."/>
            <person name="Shu S."/>
            <person name="Wells L."/>
            <person name="Wang X."/>
            <person name="Webber J."/>
            <person name="Heerema R.J."/>
            <person name="Klein P."/>
            <person name="Conner P."/>
            <person name="Grauke L."/>
            <person name="Grimwood J."/>
            <person name="Schmutz J."/>
            <person name="Randall J.J."/>
        </authorList>
    </citation>
    <scope>NUCLEOTIDE SEQUENCE</scope>
    <source>
        <tissue evidence="12">Leaf</tissue>
    </source>
</reference>
<feature type="transmembrane region" description="Helical" evidence="10">
    <location>
        <begin position="356"/>
        <end position="381"/>
    </location>
</feature>
<proteinExistence type="inferred from homology"/>
<dbReference type="Proteomes" id="UP000811609">
    <property type="component" value="Chromosome 6"/>
</dbReference>
<evidence type="ECO:0000313" key="12">
    <source>
        <dbReference type="EMBL" id="KAG6709695.1"/>
    </source>
</evidence>
<evidence type="ECO:0000256" key="7">
    <source>
        <dbReference type="ARBA" id="ARBA00022989"/>
    </source>
</evidence>
<name>A0A8T1QC46_CARIL</name>
<dbReference type="GO" id="GO:0000139">
    <property type="term" value="C:Golgi membrane"/>
    <property type="evidence" value="ECO:0007669"/>
    <property type="project" value="UniProtKB-SubCell"/>
</dbReference>
<dbReference type="InterPro" id="IPR004240">
    <property type="entry name" value="EMP70"/>
</dbReference>
<feature type="transmembrane region" description="Helical" evidence="10">
    <location>
        <begin position="439"/>
        <end position="466"/>
    </location>
</feature>
<dbReference type="InterPro" id="IPR036259">
    <property type="entry name" value="MFS_trans_sf"/>
</dbReference>
<reference evidence="11" key="1">
    <citation type="submission" date="2020-12" db="EMBL/GenBank/DDBJ databases">
        <title>WGS assembly of Carya illinoinensis cv. Pawnee.</title>
        <authorList>
            <person name="Platts A."/>
            <person name="Shu S."/>
            <person name="Wright S."/>
            <person name="Barry K."/>
            <person name="Edger P."/>
            <person name="Pires J.C."/>
            <person name="Schmutz J."/>
        </authorList>
    </citation>
    <scope>NUCLEOTIDE SEQUENCE</scope>
    <source>
        <tissue evidence="11">Leaf</tissue>
    </source>
</reference>
<dbReference type="OrthoDB" id="1666796at2759"/>
<dbReference type="Pfam" id="PF02990">
    <property type="entry name" value="EMP70"/>
    <property type="match status" value="1"/>
</dbReference>
<keyword evidence="13" id="KW-1185">Reference proteome</keyword>
<dbReference type="AlphaFoldDB" id="A0A8T1QC46"/>
<feature type="transmembrane region" description="Helical" evidence="10">
    <location>
        <begin position="321"/>
        <end position="344"/>
    </location>
</feature>
<evidence type="ECO:0000256" key="8">
    <source>
        <dbReference type="ARBA" id="ARBA00023034"/>
    </source>
</evidence>
<keyword evidence="5 10" id="KW-0732">Signal</keyword>
<dbReference type="GO" id="GO:0072657">
    <property type="term" value="P:protein localization to membrane"/>
    <property type="evidence" value="ECO:0007669"/>
    <property type="project" value="TreeGrafter"/>
</dbReference>
<evidence type="ECO:0000256" key="2">
    <source>
        <dbReference type="ARBA" id="ARBA00004653"/>
    </source>
</evidence>
<keyword evidence="4 10" id="KW-0812">Transmembrane</keyword>
<comment type="similarity">
    <text evidence="3 10">Belongs to the nonaspanin (TM9SF) (TC 9.A.2) family.</text>
</comment>
<evidence type="ECO:0000256" key="4">
    <source>
        <dbReference type="ARBA" id="ARBA00022692"/>
    </source>
</evidence>
<protein>
    <recommendedName>
        <fullName evidence="10">Transmembrane 9 superfamily member</fullName>
    </recommendedName>
</protein>
<evidence type="ECO:0000256" key="3">
    <source>
        <dbReference type="ARBA" id="ARBA00005227"/>
    </source>
</evidence>
<accession>A0A8T1QC46</accession>
<feature type="transmembrane region" description="Helical" evidence="10">
    <location>
        <begin position="548"/>
        <end position="571"/>
    </location>
</feature>
<comment type="subcellular location">
    <subcellularLocation>
        <location evidence="1">Endosome membrane</location>
        <topology evidence="1">Multi-pass membrane protein</topology>
    </subcellularLocation>
    <subcellularLocation>
        <location evidence="2">Golgi apparatus membrane</location>
        <topology evidence="2">Multi-pass membrane protein</topology>
    </subcellularLocation>
</comment>
<organism evidence="11 13">
    <name type="scientific">Carya illinoinensis</name>
    <name type="common">Pecan</name>
    <dbReference type="NCBI Taxonomy" id="32201"/>
    <lineage>
        <taxon>Eukaryota</taxon>
        <taxon>Viridiplantae</taxon>
        <taxon>Streptophyta</taxon>
        <taxon>Embryophyta</taxon>
        <taxon>Tracheophyta</taxon>
        <taxon>Spermatophyta</taxon>
        <taxon>Magnoliopsida</taxon>
        <taxon>eudicotyledons</taxon>
        <taxon>Gunneridae</taxon>
        <taxon>Pentapetalae</taxon>
        <taxon>rosids</taxon>
        <taxon>fabids</taxon>
        <taxon>Fagales</taxon>
        <taxon>Juglandaceae</taxon>
        <taxon>Carya</taxon>
    </lineage>
</organism>
<comment type="caution">
    <text evidence="11">The sequence shown here is derived from an EMBL/GenBank/DDBJ whole genome shotgun (WGS) entry which is preliminary data.</text>
</comment>
<dbReference type="Proteomes" id="UP000811246">
    <property type="component" value="Chromosome 6"/>
</dbReference>
<keyword evidence="7 10" id="KW-1133">Transmembrane helix</keyword>
<keyword evidence="6" id="KW-0967">Endosome</keyword>
<keyword evidence="8" id="KW-0333">Golgi apparatus</keyword>
<evidence type="ECO:0000313" key="11">
    <source>
        <dbReference type="EMBL" id="KAG6651903.1"/>
    </source>
</evidence>
<dbReference type="SUPFAM" id="SSF103473">
    <property type="entry name" value="MFS general substrate transporter"/>
    <property type="match status" value="1"/>
</dbReference>